<proteinExistence type="predicted"/>
<dbReference type="EMBL" id="BNAW01000005">
    <property type="protein sequence ID" value="GHG03639.1"/>
    <property type="molecule type" value="Genomic_DNA"/>
</dbReference>
<keyword evidence="2" id="KW-1185">Reference proteome</keyword>
<evidence type="ECO:0000313" key="1">
    <source>
        <dbReference type="EMBL" id="GHG03639.1"/>
    </source>
</evidence>
<dbReference type="Proteomes" id="UP000649955">
    <property type="component" value="Unassembled WGS sequence"/>
</dbReference>
<gene>
    <name evidence="1" type="ORF">GCM10017567_19310</name>
</gene>
<name>A0ABQ3K7R7_9PSEU</name>
<organism evidence="1 2">
    <name type="scientific">Amycolatopsis bullii</name>
    <dbReference type="NCBI Taxonomy" id="941987"/>
    <lineage>
        <taxon>Bacteria</taxon>
        <taxon>Bacillati</taxon>
        <taxon>Actinomycetota</taxon>
        <taxon>Actinomycetes</taxon>
        <taxon>Pseudonocardiales</taxon>
        <taxon>Pseudonocardiaceae</taxon>
        <taxon>Amycolatopsis</taxon>
    </lineage>
</organism>
<reference evidence="2" key="1">
    <citation type="journal article" date="2019" name="Int. J. Syst. Evol. Microbiol.">
        <title>The Global Catalogue of Microorganisms (GCM) 10K type strain sequencing project: providing services to taxonomists for standard genome sequencing and annotation.</title>
        <authorList>
            <consortium name="The Broad Institute Genomics Platform"/>
            <consortium name="The Broad Institute Genome Sequencing Center for Infectious Disease"/>
            <person name="Wu L."/>
            <person name="Ma J."/>
        </authorList>
    </citation>
    <scope>NUCLEOTIDE SEQUENCE [LARGE SCALE GENOMIC DNA]</scope>
    <source>
        <strain evidence="2">CGMCC 4.7680</strain>
    </source>
</reference>
<accession>A0ABQ3K7R7</accession>
<sequence length="45" mass="4932">MTLSDTSTWLPLDDLDHHAVLFELDATGERPAHFTFGAGFDPAES</sequence>
<dbReference type="RefSeq" id="WP_191308315.1">
    <property type="nucleotide sequence ID" value="NZ_BNAW01000005.1"/>
</dbReference>
<protein>
    <submittedName>
        <fullName evidence="1">Uncharacterized protein</fullName>
    </submittedName>
</protein>
<comment type="caution">
    <text evidence="1">The sequence shown here is derived from an EMBL/GenBank/DDBJ whole genome shotgun (WGS) entry which is preliminary data.</text>
</comment>
<evidence type="ECO:0000313" key="2">
    <source>
        <dbReference type="Proteomes" id="UP000649955"/>
    </source>
</evidence>